<sequence length="482" mass="52098">MELTVAGGYFIPGKTPQIINKVNELIALGYVPYGTPTYNEASGWVSQLMVLGYGGSATDYTLTTGYLDKTPYFPKKPPVNGNWVLLGSLLARSNNFYVHAWLDGVAAGPLINIDTGTTGTLPISRGGTGATTELDARNNLELGAEDDVTFNSVTSRKRNTGTSAFIAQGVDGYTPASSFTTQMYDTAGTTLLGQGEFRANNNGTLQIINRDPVGSTSYFWTFGRDGTTEFPGQTIIPATPGKPCILRSGAPVLQFEETDTGKVYTMVADGSGLRINANNTSGPIVWGYSGTTSRLQLPGIEGNIQMYSGTTTSLGVITTGGGTTAVGTRNQFEVTTSAGFYLVRRNTQNTTGQYIINFPTSAGTLALAGTSGINFKHDITDADLLEAVNRIDALRMVNFVYNDDEQNRQRFGIIAEEAETIAPQYIKHREEMYECDIDENGSSINQKFRDRPFVDVNPIVMDLLGYVKHLSARVAELEEKLK</sequence>
<organism evidence="4 5">
    <name type="scientific">Escherichia phage PTXU04</name>
    <dbReference type="NCBI Taxonomy" id="2508206"/>
    <lineage>
        <taxon>Viruses</taxon>
        <taxon>Duplodnaviria</taxon>
        <taxon>Heunggongvirae</taxon>
        <taxon>Uroviricota</taxon>
        <taxon>Caudoviricetes</taxon>
        <taxon>Xuquatrovirus</taxon>
        <taxon>Xuquatrovirus PTXU04</taxon>
    </lineage>
</organism>
<keyword evidence="2" id="KW-1227">Viral tail protein</keyword>
<evidence type="ECO:0000313" key="5">
    <source>
        <dbReference type="Proteomes" id="UP000307461"/>
    </source>
</evidence>
<gene>
    <name evidence="4" type="ORF">PTXU04_00004</name>
</gene>
<dbReference type="PROSITE" id="PS51688">
    <property type="entry name" value="ICA"/>
    <property type="match status" value="1"/>
</dbReference>
<comment type="subcellular location">
    <subcellularLocation>
        <location evidence="1">Virion</location>
    </subcellularLocation>
</comment>
<name>A0A482MSH7_9CAUD</name>
<reference evidence="4 5" key="1">
    <citation type="submission" date="2019-01" db="EMBL/GenBank/DDBJ databases">
        <title>Still something new to discover - new insights into E. coli phage diversity and taxonomy.</title>
        <authorList>
            <person name="Korf I.H.E."/>
            <person name="Adriaennsens E."/>
            <person name="Dreiseikelmann B."/>
            <person name="Kropinski A."/>
            <person name="Nimtz M."/>
            <person name="Meier-Kolthoff J.P."/>
            <person name="Rohde M."/>
            <person name="van Raaij M."/>
            <person name="Wittmann J."/>
        </authorList>
    </citation>
    <scope>NUCLEOTIDE SEQUENCE [LARGE SCALE GENOMIC DNA]</scope>
</reference>
<dbReference type="InterPro" id="IPR030392">
    <property type="entry name" value="S74_ICA"/>
</dbReference>
<dbReference type="Pfam" id="PF13884">
    <property type="entry name" value="Peptidase_S74"/>
    <property type="match status" value="1"/>
</dbReference>
<keyword evidence="5" id="KW-1185">Reference proteome</keyword>
<dbReference type="GO" id="GO:0098015">
    <property type="term" value="C:virus tail"/>
    <property type="evidence" value="ECO:0007669"/>
    <property type="project" value="UniProtKB-KW"/>
</dbReference>
<proteinExistence type="predicted"/>
<dbReference type="Proteomes" id="UP000307461">
    <property type="component" value="Segment"/>
</dbReference>
<evidence type="ECO:0000256" key="2">
    <source>
        <dbReference type="ARBA" id="ARBA00022732"/>
    </source>
</evidence>
<evidence type="ECO:0000259" key="3">
    <source>
        <dbReference type="PROSITE" id="PS51688"/>
    </source>
</evidence>
<dbReference type="EMBL" id="MK373772">
    <property type="protein sequence ID" value="QBQ76618.1"/>
    <property type="molecule type" value="Genomic_DNA"/>
</dbReference>
<evidence type="ECO:0000256" key="1">
    <source>
        <dbReference type="ARBA" id="ARBA00004328"/>
    </source>
</evidence>
<feature type="domain" description="Peptidase S74" evidence="3">
    <location>
        <begin position="371"/>
        <end position="481"/>
    </location>
</feature>
<evidence type="ECO:0000313" key="4">
    <source>
        <dbReference type="EMBL" id="QBQ76618.1"/>
    </source>
</evidence>
<accession>A0A482MSH7</accession>
<keyword evidence="2" id="KW-0946">Virion</keyword>
<protein>
    <submittedName>
        <fullName evidence="4">Putative tail fiber component</fullName>
    </submittedName>
</protein>